<dbReference type="InterPro" id="IPR022409">
    <property type="entry name" value="PKD/Chitinase_dom"/>
</dbReference>
<dbReference type="Gene3D" id="2.60.40.10">
    <property type="entry name" value="Immunoglobulins"/>
    <property type="match status" value="1"/>
</dbReference>
<keyword evidence="3" id="KW-1185">Reference proteome</keyword>
<dbReference type="RefSeq" id="WP_121849841.1">
    <property type="nucleotide sequence ID" value="NZ_CP032050.1"/>
</dbReference>
<reference evidence="2 3" key="1">
    <citation type="submission" date="2018-08" db="EMBL/GenBank/DDBJ databases">
        <title>The reduced genetic potential of extracellular carbohydrate catabolism in Euzebyella marina RN62, a Flavobacteriia bacterium isolated from the hadal water.</title>
        <authorList>
            <person name="Xue C."/>
        </authorList>
    </citation>
    <scope>NUCLEOTIDE SEQUENCE [LARGE SCALE GENOMIC DNA]</scope>
    <source>
        <strain evidence="2 3">RN62</strain>
    </source>
</reference>
<evidence type="ECO:0000313" key="2">
    <source>
        <dbReference type="EMBL" id="AYN68830.1"/>
    </source>
</evidence>
<dbReference type="Proteomes" id="UP000276309">
    <property type="component" value="Chromosome"/>
</dbReference>
<dbReference type="OrthoDB" id="9765926at2"/>
<sequence length="1049" mass="116488">MTSCQYEEAWARAFTLSDFGITTADQFLINSAQVAISNSYDGARLVFNFYSLTSEAPTQNPQRISYGNLVLAPEIGDTPEIVQVNFDSPVVIPAGVERILVEVTQMDDIYNDDYKEVLIAGTEFDNDTSWFKGCREHYTHISTEDLNPAVPDANFFINVTGEIQNIAQSGASVTLSHNLCDDIIETRIHSCSSSYIYWARDFYLDDFGISDDEEFVINSGQVGINKVGWLPEISFNIYEIDDNFPDSFSEADLIGSSQYQQLSPNIDRNSRIINVAFDTPIVVPAEVNRILVEVHKGIVYGDGLAFIAGSSQDTGVSWQRGCTRTSSEHDFGFDEYVDTQDFGRPDANFYINVTGDVHHVTNNFSMNISNVCSEFLKEFSVAPAGNIASVVWDFGDPASGGDNSSNDLSPFHDFSSDGNYTITATVTGNDGTVEVLTETIEAKEPPNAYGIDNLYACEDIFGTGVSSSFDVSQTVAQVLGGQNNMKLTFIDGSGNEYETLPNPFTNTIRDRETIVVRVAHGNNLCCYSETTFDLIVHPIPDLSSVTDLFVCSNGTDGFSTFDLEQVQNIILADYTSASVSFYRADGSPIGNPLNAVENLVANEEVITVQVVESVNNCNNEASFRLMVNPLPMAYEPEVLIGCDDNGDGISEYFDTSNVETQVTGGQIGLSVSYFDGDGNVLPSPLPNPYTNSITNDETITVRVTNEETYCHEETQLLLRTSSQPQLNSPQPVYACDLGNGFARFDLSHVEAEILGSQTGLVTHFFQEDGVALPNPLPSYYENTIAWNQTLLVRVENELNNSCYSETSVDLVVTELPSTALLEETYFICGLEPSLRIQIETDFEYYQWTQPEGTVISNAFETILTSEGMYTLTIGQTTNGLYCENHYEFELVRSELPTIIEIKRRELSTDNFIKIIASGDGDFEYSIDGVVFQDSNYFPNILGGNYTVMVRDKKGCGEDSQQVTLIDYPKFFTPNNDGFNEYWQIFGIEAFPDAQVYIFDRYGKLLAQLRPEDKGWDGFFNGREMISNDYWFRANLGEGTIFSGHFTLKR</sequence>
<feature type="domain" description="PKD" evidence="1">
    <location>
        <begin position="379"/>
        <end position="440"/>
    </location>
</feature>
<dbReference type="PROSITE" id="PS50093">
    <property type="entry name" value="PKD"/>
    <property type="match status" value="1"/>
</dbReference>
<dbReference type="InterPro" id="IPR013783">
    <property type="entry name" value="Ig-like_fold"/>
</dbReference>
<dbReference type="CDD" id="cd00146">
    <property type="entry name" value="PKD"/>
    <property type="match status" value="1"/>
</dbReference>
<dbReference type="SMART" id="SM00089">
    <property type="entry name" value="PKD"/>
    <property type="match status" value="1"/>
</dbReference>
<protein>
    <recommendedName>
        <fullName evidence="1">PKD domain-containing protein</fullName>
    </recommendedName>
</protein>
<evidence type="ECO:0000313" key="3">
    <source>
        <dbReference type="Proteomes" id="UP000276309"/>
    </source>
</evidence>
<dbReference type="EMBL" id="CP032050">
    <property type="protein sequence ID" value="AYN68830.1"/>
    <property type="molecule type" value="Genomic_DNA"/>
</dbReference>
<evidence type="ECO:0000259" key="1">
    <source>
        <dbReference type="PROSITE" id="PS50093"/>
    </source>
</evidence>
<name>A0A3G2L9B3_9FLAO</name>
<dbReference type="Pfam" id="PF18911">
    <property type="entry name" value="PKD_4"/>
    <property type="match status" value="1"/>
</dbReference>
<dbReference type="Pfam" id="PF13585">
    <property type="entry name" value="CHU_C"/>
    <property type="match status" value="1"/>
</dbReference>
<dbReference type="InterPro" id="IPR000601">
    <property type="entry name" value="PKD_dom"/>
</dbReference>
<organism evidence="2 3">
    <name type="scientific">Euzebyella marina</name>
    <dbReference type="NCBI Taxonomy" id="1761453"/>
    <lineage>
        <taxon>Bacteria</taxon>
        <taxon>Pseudomonadati</taxon>
        <taxon>Bacteroidota</taxon>
        <taxon>Flavobacteriia</taxon>
        <taxon>Flavobacteriales</taxon>
        <taxon>Flavobacteriaceae</taxon>
        <taxon>Euzebyella</taxon>
    </lineage>
</organism>
<dbReference type="InterPro" id="IPR035986">
    <property type="entry name" value="PKD_dom_sf"/>
</dbReference>
<gene>
    <name evidence="2" type="ORF">D1013_16300</name>
</gene>
<proteinExistence type="predicted"/>
<accession>A0A3G2L9B3</accession>
<dbReference type="SUPFAM" id="SSF49299">
    <property type="entry name" value="PKD domain"/>
    <property type="match status" value="1"/>
</dbReference>
<dbReference type="NCBIfam" id="TIGR04131">
    <property type="entry name" value="Bac_Flav_CTERM"/>
    <property type="match status" value="1"/>
</dbReference>
<dbReference type="InterPro" id="IPR026341">
    <property type="entry name" value="T9SS_type_B"/>
</dbReference>
<dbReference type="AlphaFoldDB" id="A0A3G2L9B3"/>
<dbReference type="KEGG" id="emar:D1013_16300"/>